<name>D6APL0_STRFL</name>
<dbReference type="NCBIfam" id="TIGR01764">
    <property type="entry name" value="excise"/>
    <property type="match status" value="1"/>
</dbReference>
<protein>
    <submittedName>
        <fullName evidence="2">Excisionase/Xis</fullName>
    </submittedName>
</protein>
<dbReference type="Pfam" id="PF12728">
    <property type="entry name" value="HTH_17"/>
    <property type="match status" value="1"/>
</dbReference>
<dbReference type="GO" id="GO:0003677">
    <property type="term" value="F:DNA binding"/>
    <property type="evidence" value="ECO:0007669"/>
    <property type="project" value="InterPro"/>
</dbReference>
<dbReference type="InterPro" id="IPR009061">
    <property type="entry name" value="DNA-bd_dom_put_sf"/>
</dbReference>
<evidence type="ECO:0000313" key="2">
    <source>
        <dbReference type="EMBL" id="EFE75706.2"/>
    </source>
</evidence>
<dbReference type="InterPro" id="IPR041657">
    <property type="entry name" value="HTH_17"/>
</dbReference>
<organism evidence="2 3">
    <name type="scientific">Streptomyces filamentosus NRRL 15998</name>
    <dbReference type="NCBI Taxonomy" id="457431"/>
    <lineage>
        <taxon>Bacteria</taxon>
        <taxon>Bacillati</taxon>
        <taxon>Actinomycetota</taxon>
        <taxon>Actinomycetes</taxon>
        <taxon>Kitasatosporales</taxon>
        <taxon>Streptomycetaceae</taxon>
        <taxon>Streptomyces</taxon>
    </lineage>
</organism>
<reference evidence="3" key="1">
    <citation type="submission" date="2008-10" db="EMBL/GenBank/DDBJ databases">
        <authorList>
            <person name="Molnar K."/>
        </authorList>
    </citation>
    <scope>NUCLEOTIDE SEQUENCE [LARGE SCALE GENOMIC DNA]</scope>
    <source>
        <strain evidence="3">NRRL 15998</strain>
    </source>
</reference>
<dbReference type="InterPro" id="IPR010093">
    <property type="entry name" value="SinI_DNA-bd"/>
</dbReference>
<evidence type="ECO:0000313" key="3">
    <source>
        <dbReference type="Proteomes" id="UP000003986"/>
    </source>
</evidence>
<sequence>MRSAPEPPCVSFELCDAGVTLKGDRAMHSTAEDRTLLPEHREEVAELRAFLDRTPAAAEPALLRGPDGATHSLPPEVYEALMVVVHALAEGKAVTVAPVNTTLTTQEAADLLGVSRPTFVKILDEGGLPFNRPGRHRRVLLADVLDYKEKRRTQRRRGLDELTRLSEESGLYGD</sequence>
<dbReference type="EMBL" id="DS999644">
    <property type="protein sequence ID" value="EFE75706.2"/>
    <property type="molecule type" value="Genomic_DNA"/>
</dbReference>
<dbReference type="AlphaFoldDB" id="D6APL0"/>
<gene>
    <name evidence="2" type="ORF">SSGG_03073</name>
</gene>
<evidence type="ECO:0000259" key="1">
    <source>
        <dbReference type="Pfam" id="PF12728"/>
    </source>
</evidence>
<accession>D6APL0</accession>
<dbReference type="Proteomes" id="UP000003986">
    <property type="component" value="Unassembled WGS sequence"/>
</dbReference>
<proteinExistence type="predicted"/>
<reference evidence="3" key="2">
    <citation type="submission" date="2008-12" db="EMBL/GenBank/DDBJ databases">
        <title>Annotation of Streptomyces roseosporus strain NRRL 15998.</title>
        <authorList>
            <consortium name="The Broad Institute Genome Sequencing Platform"/>
            <consortium name="Broad Institute Microbial Sequencing Center"/>
            <person name="Fischbach M."/>
            <person name="Ward D."/>
            <person name="Young S."/>
            <person name="Kodira C.D."/>
            <person name="Zeng Q."/>
            <person name="Koehrsen M."/>
            <person name="Godfrey P."/>
            <person name="Alvarado L."/>
            <person name="Berlin A.M."/>
            <person name="Borenstein D."/>
            <person name="Chen Z."/>
            <person name="Engels R."/>
            <person name="Freedman E."/>
            <person name="Gellesch M."/>
            <person name="Goldberg J."/>
            <person name="Griggs A."/>
            <person name="Gujja S."/>
            <person name="Heiman D.I."/>
            <person name="Hepburn T.A."/>
            <person name="Howarth C."/>
            <person name="Jen D."/>
            <person name="Larson L."/>
            <person name="Lewis B."/>
            <person name="Mehta T."/>
            <person name="Park D."/>
            <person name="Pearson M."/>
            <person name="Roberts A."/>
            <person name="Saif S."/>
            <person name="Shea T.D."/>
            <person name="Shenoy N."/>
            <person name="Sisk P."/>
            <person name="Stolte C."/>
            <person name="Sykes S.N."/>
            <person name="Walk T."/>
            <person name="White J."/>
            <person name="Yandava C."/>
            <person name="Straight P."/>
            <person name="Clardy J."/>
            <person name="Hung D."/>
            <person name="Kolter R."/>
            <person name="Mekalanos J."/>
            <person name="Walker S."/>
            <person name="Walsh C.T."/>
            <person name="Wieland B.L.C."/>
            <person name="Ilzarbe M."/>
            <person name="Galagan J."/>
            <person name="Nusbaum C."/>
            <person name="Birren B."/>
        </authorList>
    </citation>
    <scope>NUCLEOTIDE SEQUENCE [LARGE SCALE GENOMIC DNA]</scope>
    <source>
        <strain evidence="3">NRRL 15998</strain>
    </source>
</reference>
<dbReference type="SUPFAM" id="SSF46955">
    <property type="entry name" value="Putative DNA-binding domain"/>
    <property type="match status" value="1"/>
</dbReference>
<feature type="domain" description="Helix-turn-helix" evidence="1">
    <location>
        <begin position="103"/>
        <end position="152"/>
    </location>
</feature>